<dbReference type="Proteomes" id="UP000092321">
    <property type="component" value="Unassembled WGS sequence"/>
</dbReference>
<organism evidence="1 2">
    <name type="scientific">Hanseniaspora valbyensis NRRL Y-1626</name>
    <dbReference type="NCBI Taxonomy" id="766949"/>
    <lineage>
        <taxon>Eukaryota</taxon>
        <taxon>Fungi</taxon>
        <taxon>Dikarya</taxon>
        <taxon>Ascomycota</taxon>
        <taxon>Saccharomycotina</taxon>
        <taxon>Saccharomycetes</taxon>
        <taxon>Saccharomycodales</taxon>
        <taxon>Saccharomycodaceae</taxon>
        <taxon>Hanseniaspora</taxon>
    </lineage>
</organism>
<reference evidence="2" key="1">
    <citation type="journal article" date="2016" name="Proc. Natl. Acad. Sci. U.S.A.">
        <title>Comparative genomics of biotechnologically important yeasts.</title>
        <authorList>
            <person name="Riley R."/>
            <person name="Haridas S."/>
            <person name="Wolfe K.H."/>
            <person name="Lopes M.R."/>
            <person name="Hittinger C.T."/>
            <person name="Goeker M."/>
            <person name="Salamov A.A."/>
            <person name="Wisecaver J.H."/>
            <person name="Long T.M."/>
            <person name="Calvey C.H."/>
            <person name="Aerts A.L."/>
            <person name="Barry K.W."/>
            <person name="Choi C."/>
            <person name="Clum A."/>
            <person name="Coughlan A.Y."/>
            <person name="Deshpande S."/>
            <person name="Douglass A.P."/>
            <person name="Hanson S.J."/>
            <person name="Klenk H.-P."/>
            <person name="LaButti K.M."/>
            <person name="Lapidus A."/>
            <person name="Lindquist E.A."/>
            <person name="Lipzen A.M."/>
            <person name="Meier-Kolthoff J.P."/>
            <person name="Ohm R.A."/>
            <person name="Otillar R.P."/>
            <person name="Pangilinan J.L."/>
            <person name="Peng Y."/>
            <person name="Rokas A."/>
            <person name="Rosa C.A."/>
            <person name="Scheuner C."/>
            <person name="Sibirny A.A."/>
            <person name="Slot J.C."/>
            <person name="Stielow J.B."/>
            <person name="Sun H."/>
            <person name="Kurtzman C.P."/>
            <person name="Blackwell M."/>
            <person name="Grigoriev I.V."/>
            <person name="Jeffries T.W."/>
        </authorList>
    </citation>
    <scope>NUCLEOTIDE SEQUENCE [LARGE SCALE GENOMIC DNA]</scope>
    <source>
        <strain evidence="2">NRRL Y-1626</strain>
    </source>
</reference>
<proteinExistence type="predicted"/>
<evidence type="ECO:0000313" key="2">
    <source>
        <dbReference type="Proteomes" id="UP000092321"/>
    </source>
</evidence>
<gene>
    <name evidence="1" type="ORF">HANVADRAFT_52308</name>
</gene>
<name>A0A1B7TFQ3_9ASCO</name>
<dbReference type="OrthoDB" id="3972865at2759"/>
<dbReference type="EMBL" id="LXPE01000008">
    <property type="protein sequence ID" value="OBA27589.1"/>
    <property type="molecule type" value="Genomic_DNA"/>
</dbReference>
<dbReference type="AlphaFoldDB" id="A0A1B7TFQ3"/>
<evidence type="ECO:0000313" key="1">
    <source>
        <dbReference type="EMBL" id="OBA27589.1"/>
    </source>
</evidence>
<comment type="caution">
    <text evidence="1">The sequence shown here is derived from an EMBL/GenBank/DDBJ whole genome shotgun (WGS) entry which is preliminary data.</text>
</comment>
<sequence>MSFNRVHKNSNSVENRTSIIEIKQIKQLLLQDYNNKLLKNDITKLRQVINNKFKVSTKSIIRSSLSKDIIFINFNNYQDCLYCYNNRYSLEQGIFLKLPHKPIFTEKNNSFNVIISNSNIKNKIQFYNELREFLPEGIVNIEHYGKSGKYIVSFEDVKIYKICLKLLKDVEIRLSNGSVITTSEMKNNNRNKDKSDYIANSLINAKPKGKKMSRIDKIKKIKHFNFKESDTRSIVTFKVLNDIKILNNDKKLKYRLLKKTNNNRNKPTIYTSSEKVNIKPKNIDKRIIPVNFDKKKKILLSVKKDPDWNVNL</sequence>
<protein>
    <submittedName>
        <fullName evidence="1">Uncharacterized protein</fullName>
    </submittedName>
</protein>
<keyword evidence="2" id="KW-1185">Reference proteome</keyword>
<accession>A0A1B7TFQ3</accession>